<name>A0A8H7QDS3_9FUNG</name>
<evidence type="ECO:0000313" key="2">
    <source>
        <dbReference type="EMBL" id="KAG2190129.1"/>
    </source>
</evidence>
<feature type="transmembrane region" description="Helical" evidence="1">
    <location>
        <begin position="157"/>
        <end position="175"/>
    </location>
</feature>
<keyword evidence="1" id="KW-0472">Membrane</keyword>
<dbReference type="AlphaFoldDB" id="A0A8H7QDS3"/>
<keyword evidence="3" id="KW-1185">Reference proteome</keyword>
<feature type="transmembrane region" description="Helical" evidence="1">
    <location>
        <begin position="31"/>
        <end position="49"/>
    </location>
</feature>
<sequence length="180" mass="20272">MSTATTTTSTGIKNFIYASETDFVQDWHVRVTWIAFMTLWVIWGLIWVVRSFFVSQTTSTSTATTGPEAATTANDPEVANKKFQIKAPVINGTFAPRLERGYYVVKDALFSLLCLLSINTFARASTYAVMILAWFFVAFAVFWFAIELIVDNRYVRVLYSIIFYALGLAIGGLAYKQGFF</sequence>
<accession>A0A8H7QDS3</accession>
<evidence type="ECO:0000256" key="1">
    <source>
        <dbReference type="SAM" id="Phobius"/>
    </source>
</evidence>
<proteinExistence type="predicted"/>
<dbReference type="OrthoDB" id="2252922at2759"/>
<organism evidence="2 3">
    <name type="scientific">Mucor plumbeus</name>
    <dbReference type="NCBI Taxonomy" id="97098"/>
    <lineage>
        <taxon>Eukaryota</taxon>
        <taxon>Fungi</taxon>
        <taxon>Fungi incertae sedis</taxon>
        <taxon>Mucoromycota</taxon>
        <taxon>Mucoromycotina</taxon>
        <taxon>Mucoromycetes</taxon>
        <taxon>Mucorales</taxon>
        <taxon>Mucorineae</taxon>
        <taxon>Mucoraceae</taxon>
        <taxon>Mucor</taxon>
    </lineage>
</organism>
<gene>
    <name evidence="2" type="ORF">INT46_010169</name>
</gene>
<dbReference type="Proteomes" id="UP000650833">
    <property type="component" value="Unassembled WGS sequence"/>
</dbReference>
<keyword evidence="1" id="KW-1133">Transmembrane helix</keyword>
<protein>
    <submittedName>
        <fullName evidence="2">Uncharacterized protein</fullName>
    </submittedName>
</protein>
<evidence type="ECO:0000313" key="3">
    <source>
        <dbReference type="Proteomes" id="UP000650833"/>
    </source>
</evidence>
<dbReference type="EMBL" id="JAEPRC010001050">
    <property type="protein sequence ID" value="KAG2190129.1"/>
    <property type="molecule type" value="Genomic_DNA"/>
</dbReference>
<feature type="transmembrane region" description="Helical" evidence="1">
    <location>
        <begin position="128"/>
        <end position="150"/>
    </location>
</feature>
<keyword evidence="1" id="KW-0812">Transmembrane</keyword>
<feature type="transmembrane region" description="Helical" evidence="1">
    <location>
        <begin position="103"/>
        <end position="122"/>
    </location>
</feature>
<comment type="caution">
    <text evidence="2">The sequence shown here is derived from an EMBL/GenBank/DDBJ whole genome shotgun (WGS) entry which is preliminary data.</text>
</comment>
<reference evidence="2" key="1">
    <citation type="submission" date="2020-12" db="EMBL/GenBank/DDBJ databases">
        <title>Metabolic potential, ecology and presence of endohyphal bacteria is reflected in genomic diversity of Mucoromycotina.</title>
        <authorList>
            <person name="Muszewska A."/>
            <person name="Okrasinska A."/>
            <person name="Steczkiewicz K."/>
            <person name="Drgas O."/>
            <person name="Orlowska M."/>
            <person name="Perlinska-Lenart U."/>
            <person name="Aleksandrzak-Piekarczyk T."/>
            <person name="Szatraj K."/>
            <person name="Zielenkiewicz U."/>
            <person name="Pilsyk S."/>
            <person name="Malc E."/>
            <person name="Mieczkowski P."/>
            <person name="Kruszewska J.S."/>
            <person name="Biernat P."/>
            <person name="Pawlowska J."/>
        </authorList>
    </citation>
    <scope>NUCLEOTIDE SEQUENCE</scope>
    <source>
        <strain evidence="2">CBS 226.32</strain>
    </source>
</reference>